<keyword evidence="5 6" id="KW-0539">Nucleus</keyword>
<dbReference type="Proteomes" id="UP001309876">
    <property type="component" value="Unassembled WGS sequence"/>
</dbReference>
<dbReference type="AlphaFoldDB" id="A0AAN7T1B4"/>
<proteinExistence type="inferred from homology"/>
<feature type="region of interest" description="Disordered" evidence="7">
    <location>
        <begin position="1"/>
        <end position="24"/>
    </location>
</feature>
<evidence type="ECO:0000256" key="4">
    <source>
        <dbReference type="ARBA" id="ARBA00022552"/>
    </source>
</evidence>
<accession>A0AAN7T1B4</accession>
<dbReference type="PANTHER" id="PTHR12838:SF0">
    <property type="entry name" value="U3 SMALL NUCLEOLAR RNA-ASSOCIATED PROTEIN 11-RELATED"/>
    <property type="match status" value="1"/>
</dbReference>
<evidence type="ECO:0000256" key="7">
    <source>
        <dbReference type="SAM" id="MobiDB-lite"/>
    </source>
</evidence>
<evidence type="ECO:0000313" key="8">
    <source>
        <dbReference type="EMBL" id="KAK5085674.1"/>
    </source>
</evidence>
<gene>
    <name evidence="8" type="ORF">LTR05_004962</name>
</gene>
<organism evidence="8 9">
    <name type="scientific">Lithohypha guttulata</name>
    <dbReference type="NCBI Taxonomy" id="1690604"/>
    <lineage>
        <taxon>Eukaryota</taxon>
        <taxon>Fungi</taxon>
        <taxon>Dikarya</taxon>
        <taxon>Ascomycota</taxon>
        <taxon>Pezizomycotina</taxon>
        <taxon>Eurotiomycetes</taxon>
        <taxon>Chaetothyriomycetidae</taxon>
        <taxon>Chaetothyriales</taxon>
        <taxon>Trichomeriaceae</taxon>
        <taxon>Lithohypha</taxon>
    </lineage>
</organism>
<comment type="subunit">
    <text evidence="6">Component of the ribosomal small subunit (SSU) processome.</text>
</comment>
<comment type="function">
    <text evidence="1 6">Involved in nucleolar processing of pre-18S ribosomal RNA.</text>
</comment>
<dbReference type="PANTHER" id="PTHR12838">
    <property type="entry name" value="U3 SMALL NUCLEOLAR RNA-ASSOCIATED PROTEIN 11"/>
    <property type="match status" value="1"/>
</dbReference>
<evidence type="ECO:0000256" key="1">
    <source>
        <dbReference type="ARBA" id="ARBA00004099"/>
    </source>
</evidence>
<protein>
    <recommendedName>
        <fullName evidence="6">U3 small nucleolar RNA-associated protein 11</fullName>
        <shortName evidence="6">U3 snoRNA-associated protein 11</shortName>
    </recommendedName>
</protein>
<dbReference type="InterPro" id="IPR007144">
    <property type="entry name" value="SSU_processome_Utp11"/>
</dbReference>
<feature type="region of interest" description="Disordered" evidence="7">
    <location>
        <begin position="51"/>
        <end position="85"/>
    </location>
</feature>
<keyword evidence="4 6" id="KW-0698">rRNA processing</keyword>
<evidence type="ECO:0000313" key="9">
    <source>
        <dbReference type="Proteomes" id="UP001309876"/>
    </source>
</evidence>
<evidence type="ECO:0000256" key="3">
    <source>
        <dbReference type="ARBA" id="ARBA00008105"/>
    </source>
</evidence>
<dbReference type="GO" id="GO:0006364">
    <property type="term" value="P:rRNA processing"/>
    <property type="evidence" value="ECO:0007669"/>
    <property type="project" value="UniProtKB-UniRule"/>
</dbReference>
<keyword evidence="9" id="KW-1185">Reference proteome</keyword>
<dbReference type="GO" id="GO:0032040">
    <property type="term" value="C:small-subunit processome"/>
    <property type="evidence" value="ECO:0007669"/>
    <property type="project" value="UniProtKB-UniRule"/>
</dbReference>
<comment type="caution">
    <text evidence="8">The sequence shown here is derived from an EMBL/GenBank/DDBJ whole genome shotgun (WGS) entry which is preliminary data.</text>
</comment>
<feature type="region of interest" description="Disordered" evidence="7">
    <location>
        <begin position="130"/>
        <end position="175"/>
    </location>
</feature>
<comment type="similarity">
    <text evidence="3 6">Belongs to the UTP11 family.</text>
</comment>
<dbReference type="PIRSF" id="PIRSF015952">
    <property type="entry name" value="U3snoRNP11"/>
    <property type="match status" value="1"/>
</dbReference>
<comment type="subcellular location">
    <subcellularLocation>
        <location evidence="2 6">Nucleus</location>
        <location evidence="2 6">Nucleolus</location>
    </subcellularLocation>
</comment>
<evidence type="ECO:0000256" key="2">
    <source>
        <dbReference type="ARBA" id="ARBA00004604"/>
    </source>
</evidence>
<reference evidence="8 9" key="1">
    <citation type="submission" date="2023-08" db="EMBL/GenBank/DDBJ databases">
        <title>Black Yeasts Isolated from many extreme environments.</title>
        <authorList>
            <person name="Coleine C."/>
            <person name="Stajich J.E."/>
            <person name="Selbmann L."/>
        </authorList>
    </citation>
    <scope>NUCLEOTIDE SEQUENCE [LARGE SCALE GENOMIC DNA]</scope>
    <source>
        <strain evidence="8 9">CCFEE 5910</strain>
    </source>
</reference>
<name>A0AAN7T1B4_9EURO</name>
<sequence>MSSLRNAVSRRPHKERSQTTTRTKYGLLEKHKDYSLRAADYNAKKQKLSILQQKTRDRHPDEFAFGMVSKDKKQGKHGRRGEEENRLGVEKVRLLKGQDAGYLRVVAGRTRREVERVREETILSKRGIGKGSGKVVFGEDGEPERKRRRVLRDTDEDTDDNLNSNQDNKNDPNTHEAIITTSTQTLTNPTKAMSKILSTKQAQKQQDKLSQLKADRKRRKRLQDLRAAKLEVLKKRQKEILAAADQLDLQRAKMAGVVGGVNRDGVRFKVRERKR</sequence>
<dbReference type="EMBL" id="JAVRRJ010000004">
    <property type="protein sequence ID" value="KAK5085674.1"/>
    <property type="molecule type" value="Genomic_DNA"/>
</dbReference>
<evidence type="ECO:0000256" key="6">
    <source>
        <dbReference type="PIRNR" id="PIRNR015952"/>
    </source>
</evidence>
<evidence type="ECO:0000256" key="5">
    <source>
        <dbReference type="ARBA" id="ARBA00023242"/>
    </source>
</evidence>
<dbReference type="Pfam" id="PF03998">
    <property type="entry name" value="Utp11"/>
    <property type="match status" value="1"/>
</dbReference>